<dbReference type="AlphaFoldDB" id="A0A0M0ECG3"/>
<keyword evidence="4" id="KW-1003">Cell membrane</keyword>
<proteinExistence type="inferred from homology"/>
<evidence type="ECO:0000256" key="7">
    <source>
        <dbReference type="ARBA" id="ARBA00022927"/>
    </source>
</evidence>
<dbReference type="PANTHER" id="PTHR33446">
    <property type="entry name" value="PROTEIN TONB-RELATED"/>
    <property type="match status" value="1"/>
</dbReference>
<keyword evidence="9" id="KW-0472">Membrane</keyword>
<dbReference type="Proteomes" id="UP000037566">
    <property type="component" value="Unassembled WGS sequence"/>
</dbReference>
<dbReference type="Pfam" id="PF03544">
    <property type="entry name" value="TonB_C"/>
    <property type="match status" value="1"/>
</dbReference>
<dbReference type="GO" id="GO:0098797">
    <property type="term" value="C:plasma membrane protein complex"/>
    <property type="evidence" value="ECO:0007669"/>
    <property type="project" value="TreeGrafter"/>
</dbReference>
<organism evidence="12 13">
    <name type="scientific">Komagataeibacter europaeus</name>
    <name type="common">Gluconacetobacter europaeus</name>
    <dbReference type="NCBI Taxonomy" id="33995"/>
    <lineage>
        <taxon>Bacteria</taxon>
        <taxon>Pseudomonadati</taxon>
        <taxon>Pseudomonadota</taxon>
        <taxon>Alphaproteobacteria</taxon>
        <taxon>Acetobacterales</taxon>
        <taxon>Acetobacteraceae</taxon>
        <taxon>Komagataeibacter</taxon>
    </lineage>
</organism>
<evidence type="ECO:0000256" key="8">
    <source>
        <dbReference type="ARBA" id="ARBA00022989"/>
    </source>
</evidence>
<feature type="region of interest" description="Disordered" evidence="10">
    <location>
        <begin position="1"/>
        <end position="63"/>
    </location>
</feature>
<evidence type="ECO:0000256" key="10">
    <source>
        <dbReference type="SAM" id="MobiDB-lite"/>
    </source>
</evidence>
<dbReference type="GO" id="GO:0031992">
    <property type="term" value="F:energy transducer activity"/>
    <property type="evidence" value="ECO:0007669"/>
    <property type="project" value="TreeGrafter"/>
</dbReference>
<evidence type="ECO:0000256" key="3">
    <source>
        <dbReference type="ARBA" id="ARBA00022448"/>
    </source>
</evidence>
<evidence type="ECO:0000256" key="1">
    <source>
        <dbReference type="ARBA" id="ARBA00004383"/>
    </source>
</evidence>
<keyword evidence="7" id="KW-0653">Protein transport</keyword>
<evidence type="ECO:0000256" key="2">
    <source>
        <dbReference type="ARBA" id="ARBA00006555"/>
    </source>
</evidence>
<dbReference type="Gene3D" id="3.30.1150.10">
    <property type="match status" value="1"/>
</dbReference>
<accession>A0A0M0ECG3</accession>
<dbReference type="SUPFAM" id="SSF74653">
    <property type="entry name" value="TolA/TonB C-terminal domain"/>
    <property type="match status" value="1"/>
</dbReference>
<evidence type="ECO:0000313" key="12">
    <source>
        <dbReference type="EMBL" id="KON62947.1"/>
    </source>
</evidence>
<dbReference type="InterPro" id="IPR037682">
    <property type="entry name" value="TonB_C"/>
</dbReference>
<keyword evidence="3" id="KW-0813">Transport</keyword>
<dbReference type="PROSITE" id="PS52015">
    <property type="entry name" value="TONB_CTD"/>
    <property type="match status" value="1"/>
</dbReference>
<feature type="compositionally biased region" description="Low complexity" evidence="10">
    <location>
        <begin position="19"/>
        <end position="34"/>
    </location>
</feature>
<evidence type="ECO:0000256" key="6">
    <source>
        <dbReference type="ARBA" id="ARBA00022692"/>
    </source>
</evidence>
<comment type="caution">
    <text evidence="12">The sequence shown here is derived from an EMBL/GenBank/DDBJ whole genome shotgun (WGS) entry which is preliminary data.</text>
</comment>
<gene>
    <name evidence="12" type="ORF">KOEU_35710</name>
</gene>
<protein>
    <submittedName>
        <fullName evidence="12">Gram-negative bacterial tonB protein</fullName>
    </submittedName>
</protein>
<dbReference type="RefSeq" id="WP_235450694.1">
    <property type="nucleotide sequence ID" value="NZ_LHUQ01000053.1"/>
</dbReference>
<name>A0A0M0ECG3_KOMEU</name>
<keyword evidence="13" id="KW-1185">Reference proteome</keyword>
<keyword evidence="8" id="KW-1133">Transmembrane helix</keyword>
<dbReference type="InterPro" id="IPR051045">
    <property type="entry name" value="TonB-dependent_transducer"/>
</dbReference>
<dbReference type="InterPro" id="IPR006260">
    <property type="entry name" value="TonB/TolA_C"/>
</dbReference>
<dbReference type="PATRIC" id="fig|33995.3.peg.3961"/>
<dbReference type="EMBL" id="LHUQ01000053">
    <property type="protein sequence ID" value="KON62947.1"/>
    <property type="molecule type" value="Genomic_DNA"/>
</dbReference>
<evidence type="ECO:0000313" key="13">
    <source>
        <dbReference type="Proteomes" id="UP000037566"/>
    </source>
</evidence>
<evidence type="ECO:0000259" key="11">
    <source>
        <dbReference type="PROSITE" id="PS52015"/>
    </source>
</evidence>
<reference evidence="12" key="1">
    <citation type="submission" date="2015-08" db="EMBL/GenBank/DDBJ databases">
        <title>Draft genome sequence of Komagataeibacter europaeus CECT 8546 a cellulose producer strain from vinegar produced by the traditional method.</title>
        <authorList>
            <person name="Poehlein A."/>
            <person name="Valera M.J."/>
            <person name="Haack F.S."/>
            <person name="Mas A."/>
            <person name="Daniel R."/>
            <person name="Streit W.R."/>
            <person name="Mateo E."/>
        </authorList>
    </citation>
    <scope>NUCLEOTIDE SEQUENCE [LARGE SCALE GENOMIC DNA]</scope>
    <source>
        <strain evidence="12">CECT 8546</strain>
    </source>
</reference>
<evidence type="ECO:0000256" key="9">
    <source>
        <dbReference type="ARBA" id="ARBA00023136"/>
    </source>
</evidence>
<keyword evidence="5" id="KW-0997">Cell inner membrane</keyword>
<dbReference type="PANTHER" id="PTHR33446:SF2">
    <property type="entry name" value="PROTEIN TONB"/>
    <property type="match status" value="1"/>
</dbReference>
<dbReference type="NCBIfam" id="TIGR01352">
    <property type="entry name" value="tonB_Cterm"/>
    <property type="match status" value="1"/>
</dbReference>
<comment type="similarity">
    <text evidence="2">Belongs to the TonB family.</text>
</comment>
<evidence type="ECO:0000256" key="5">
    <source>
        <dbReference type="ARBA" id="ARBA00022519"/>
    </source>
</evidence>
<dbReference type="GO" id="GO:0015031">
    <property type="term" value="P:protein transport"/>
    <property type="evidence" value="ECO:0007669"/>
    <property type="project" value="UniProtKB-KW"/>
</dbReference>
<evidence type="ECO:0000256" key="4">
    <source>
        <dbReference type="ARBA" id="ARBA00022475"/>
    </source>
</evidence>
<dbReference type="STRING" id="33995.KOEU_35710"/>
<feature type="compositionally biased region" description="Pro residues" evidence="10">
    <location>
        <begin position="1"/>
        <end position="18"/>
    </location>
</feature>
<feature type="compositionally biased region" description="Low complexity" evidence="10">
    <location>
        <begin position="43"/>
        <end position="63"/>
    </location>
</feature>
<dbReference type="GO" id="GO:0055085">
    <property type="term" value="P:transmembrane transport"/>
    <property type="evidence" value="ECO:0007669"/>
    <property type="project" value="InterPro"/>
</dbReference>
<sequence>MRHPPARTPASPPRPPAHATPAHAGTAPPAALPAGRQTDTASVPMASAHAQQAATAARPASTVHCTPPAWRYPPMARHMHEEGSAMVDLVIGGQGQVVQATLRSSSGYDDLDRTAIAAARNVRCTADGGALDGTHLTLPVVFHLKG</sequence>
<keyword evidence="6" id="KW-0812">Transmembrane</keyword>
<comment type="subcellular location">
    <subcellularLocation>
        <location evidence="1">Cell inner membrane</location>
        <topology evidence="1">Single-pass membrane protein</topology>
        <orientation evidence="1">Periplasmic side</orientation>
    </subcellularLocation>
</comment>
<feature type="domain" description="TonB C-terminal" evidence="11">
    <location>
        <begin position="57"/>
        <end position="146"/>
    </location>
</feature>